<dbReference type="EC" id="3.4.-.-" evidence="9"/>
<evidence type="ECO:0000256" key="3">
    <source>
        <dbReference type="ARBA" id="ARBA00022670"/>
    </source>
</evidence>
<keyword evidence="5 9" id="KW-0732">Signal</keyword>
<dbReference type="OrthoDB" id="2214at2759"/>
<evidence type="ECO:0000256" key="7">
    <source>
        <dbReference type="ARBA" id="ARBA00022833"/>
    </source>
</evidence>
<feature type="signal peptide" evidence="9">
    <location>
        <begin position="1"/>
        <end position="19"/>
    </location>
</feature>
<dbReference type="GO" id="GO:0006508">
    <property type="term" value="P:proteolysis"/>
    <property type="evidence" value="ECO:0007669"/>
    <property type="project" value="UniProtKB-KW"/>
</dbReference>
<dbReference type="AlphaFoldDB" id="A0A9P5Z9S3"/>
<comment type="similarity">
    <text evidence="8">Belongs to the peptidase M28 family. M28E subfamily.</text>
</comment>
<dbReference type="Proteomes" id="UP000807469">
    <property type="component" value="Unassembled WGS sequence"/>
</dbReference>
<evidence type="ECO:0000256" key="6">
    <source>
        <dbReference type="ARBA" id="ARBA00022801"/>
    </source>
</evidence>
<dbReference type="GO" id="GO:0004177">
    <property type="term" value="F:aminopeptidase activity"/>
    <property type="evidence" value="ECO:0007669"/>
    <property type="project" value="UniProtKB-KW"/>
</dbReference>
<evidence type="ECO:0000313" key="11">
    <source>
        <dbReference type="EMBL" id="KAF9482579.1"/>
    </source>
</evidence>
<organism evidence="11 12">
    <name type="scientific">Pholiota conissans</name>
    <dbReference type="NCBI Taxonomy" id="109636"/>
    <lineage>
        <taxon>Eukaryota</taxon>
        <taxon>Fungi</taxon>
        <taxon>Dikarya</taxon>
        <taxon>Basidiomycota</taxon>
        <taxon>Agaricomycotina</taxon>
        <taxon>Agaricomycetes</taxon>
        <taxon>Agaricomycetidae</taxon>
        <taxon>Agaricales</taxon>
        <taxon>Agaricineae</taxon>
        <taxon>Strophariaceae</taxon>
        <taxon>Pholiota</taxon>
    </lineage>
</organism>
<keyword evidence="12" id="KW-1185">Reference proteome</keyword>
<dbReference type="SUPFAM" id="SSF53187">
    <property type="entry name" value="Zn-dependent exopeptidases"/>
    <property type="match status" value="1"/>
</dbReference>
<accession>A0A9P5Z9S3</accession>
<dbReference type="Pfam" id="PF04389">
    <property type="entry name" value="Peptidase_M28"/>
    <property type="match status" value="1"/>
</dbReference>
<evidence type="ECO:0000256" key="4">
    <source>
        <dbReference type="ARBA" id="ARBA00022723"/>
    </source>
</evidence>
<feature type="chain" id="PRO_5040537826" description="Peptide hydrolase" evidence="9">
    <location>
        <begin position="20"/>
        <end position="376"/>
    </location>
</feature>
<keyword evidence="7 9" id="KW-0862">Zinc</keyword>
<evidence type="ECO:0000256" key="8">
    <source>
        <dbReference type="ARBA" id="ARBA00043962"/>
    </source>
</evidence>
<dbReference type="GO" id="GO:0046872">
    <property type="term" value="F:metal ion binding"/>
    <property type="evidence" value="ECO:0007669"/>
    <property type="project" value="UniProtKB-KW"/>
</dbReference>
<gene>
    <name evidence="11" type="ORF">BDN70DRAFT_419722</name>
</gene>
<evidence type="ECO:0000256" key="9">
    <source>
        <dbReference type="RuleBase" id="RU361240"/>
    </source>
</evidence>
<feature type="domain" description="Peptidase M28" evidence="10">
    <location>
        <begin position="166"/>
        <end position="352"/>
    </location>
</feature>
<name>A0A9P5Z9S3_9AGAR</name>
<dbReference type="EMBL" id="MU155164">
    <property type="protein sequence ID" value="KAF9482579.1"/>
    <property type="molecule type" value="Genomic_DNA"/>
</dbReference>
<dbReference type="PANTHER" id="PTHR12147:SF56">
    <property type="entry name" value="AMINOPEPTIDASE YDR415C-RELATED"/>
    <property type="match status" value="1"/>
</dbReference>
<dbReference type="PANTHER" id="PTHR12147">
    <property type="entry name" value="METALLOPEPTIDASE M28 FAMILY MEMBER"/>
    <property type="match status" value="1"/>
</dbReference>
<reference evidence="11" key="1">
    <citation type="submission" date="2020-11" db="EMBL/GenBank/DDBJ databases">
        <authorList>
            <consortium name="DOE Joint Genome Institute"/>
            <person name="Ahrendt S."/>
            <person name="Riley R."/>
            <person name="Andreopoulos W."/>
            <person name="Labutti K."/>
            <person name="Pangilinan J."/>
            <person name="Ruiz-Duenas F.J."/>
            <person name="Barrasa J.M."/>
            <person name="Sanchez-Garcia M."/>
            <person name="Camarero S."/>
            <person name="Miyauchi S."/>
            <person name="Serrano A."/>
            <person name="Linde D."/>
            <person name="Babiker R."/>
            <person name="Drula E."/>
            <person name="Ayuso-Fernandez I."/>
            <person name="Pacheco R."/>
            <person name="Padilla G."/>
            <person name="Ferreira P."/>
            <person name="Barriuso J."/>
            <person name="Kellner H."/>
            <person name="Castanera R."/>
            <person name="Alfaro M."/>
            <person name="Ramirez L."/>
            <person name="Pisabarro A.G."/>
            <person name="Kuo A."/>
            <person name="Tritt A."/>
            <person name="Lipzen A."/>
            <person name="He G."/>
            <person name="Yan M."/>
            <person name="Ng V."/>
            <person name="Cullen D."/>
            <person name="Martin F."/>
            <person name="Rosso M.-N."/>
            <person name="Henrissat B."/>
            <person name="Hibbett D."/>
            <person name="Martinez A.T."/>
            <person name="Grigoriev I.V."/>
        </authorList>
    </citation>
    <scope>NUCLEOTIDE SEQUENCE</scope>
    <source>
        <strain evidence="11">CIRM-BRFM 674</strain>
    </source>
</reference>
<dbReference type="Gene3D" id="3.40.630.10">
    <property type="entry name" value="Zn peptidases"/>
    <property type="match status" value="1"/>
</dbReference>
<evidence type="ECO:0000313" key="12">
    <source>
        <dbReference type="Proteomes" id="UP000807469"/>
    </source>
</evidence>
<evidence type="ECO:0000256" key="5">
    <source>
        <dbReference type="ARBA" id="ARBA00022729"/>
    </source>
</evidence>
<keyword evidence="6 9" id="KW-0378">Hydrolase</keyword>
<keyword evidence="2 11" id="KW-0031">Aminopeptidase</keyword>
<comment type="caution">
    <text evidence="11">The sequence shown here is derived from an EMBL/GenBank/DDBJ whole genome shotgun (WGS) entry which is preliminary data.</text>
</comment>
<dbReference type="InterPro" id="IPR007484">
    <property type="entry name" value="Peptidase_M28"/>
</dbReference>
<evidence type="ECO:0000259" key="10">
    <source>
        <dbReference type="Pfam" id="PF04389"/>
    </source>
</evidence>
<keyword evidence="3 9" id="KW-0645">Protease</keyword>
<dbReference type="CDD" id="cd03879">
    <property type="entry name" value="M28_AAP"/>
    <property type="match status" value="1"/>
</dbReference>
<dbReference type="InterPro" id="IPR045175">
    <property type="entry name" value="M28_fam"/>
</dbReference>
<proteinExistence type="inferred from homology"/>
<evidence type="ECO:0000256" key="2">
    <source>
        <dbReference type="ARBA" id="ARBA00022438"/>
    </source>
</evidence>
<dbReference type="GO" id="GO:0008235">
    <property type="term" value="F:metalloexopeptidase activity"/>
    <property type="evidence" value="ECO:0007669"/>
    <property type="project" value="InterPro"/>
</dbReference>
<protein>
    <recommendedName>
        <fullName evidence="9">Peptide hydrolase</fullName>
        <ecNumber evidence="9">3.4.-.-</ecNumber>
    </recommendedName>
</protein>
<comment type="cofactor">
    <cofactor evidence="1">
        <name>Zn(2+)</name>
        <dbReference type="ChEBI" id="CHEBI:29105"/>
    </cofactor>
</comment>
<evidence type="ECO:0000256" key="1">
    <source>
        <dbReference type="ARBA" id="ARBA00001947"/>
    </source>
</evidence>
<sequence>MHFSLLISLTLSVVSHIAARPITSSEIVANSAKGLRLLSLADGEEPVWKSEADLINLRKQGKHFFDVTEVYEAEQKLPAKAKAAAVTYPTTFHASTLTPILNTVSTSNMQTNLASLTAYNNRYYKSTTGAAASTFIRDKIASYISTYSRTDVTVSLYSHSFVQSSIIAKIPGKTTGAVTIIGAHMDSINLSSPSSGRAPGADDDGTGTVNLIEAFRVLLAADFRPATPVEFHWYAAEEVGLLGSQAIATAYKSAGVNVKAFMELDMSGYFKPGTKEVMALQADYIDTSLNTFLKALITQYSRIPWAMDIACAYACSDHASWYKAGFPSSFPYEAITGNDDPNVHSASDTTSVTGFSWAHSLEFAKIGVAFVYELAI</sequence>
<keyword evidence="4 9" id="KW-0479">Metal-binding</keyword>